<dbReference type="EMBL" id="JACGCI010000034">
    <property type="protein sequence ID" value="KAF6754556.1"/>
    <property type="molecule type" value="Genomic_DNA"/>
</dbReference>
<feature type="non-terminal residue" evidence="2">
    <location>
        <position position="395"/>
    </location>
</feature>
<feature type="non-terminal residue" evidence="2">
    <location>
        <position position="1"/>
    </location>
</feature>
<proteinExistence type="predicted"/>
<dbReference type="Proteomes" id="UP000521943">
    <property type="component" value="Unassembled WGS sequence"/>
</dbReference>
<evidence type="ECO:0000313" key="3">
    <source>
        <dbReference type="Proteomes" id="UP000521943"/>
    </source>
</evidence>
<dbReference type="AlphaFoldDB" id="A0A8H6HX74"/>
<accession>A0A8H6HX74</accession>
<keyword evidence="3" id="KW-1185">Reference proteome</keyword>
<dbReference type="Pfam" id="PF20231">
    <property type="entry name" value="DUF6589"/>
    <property type="match status" value="1"/>
</dbReference>
<gene>
    <name evidence="2" type="ORF">DFP72DRAFT_753435</name>
</gene>
<comment type="caution">
    <text evidence="2">The sequence shown here is derived from an EMBL/GenBank/DDBJ whole genome shotgun (WGS) entry which is preliminary data.</text>
</comment>
<name>A0A8H6HX74_9AGAR</name>
<evidence type="ECO:0000313" key="2">
    <source>
        <dbReference type="EMBL" id="KAF6754556.1"/>
    </source>
</evidence>
<dbReference type="OrthoDB" id="3023484at2759"/>
<reference evidence="2 3" key="1">
    <citation type="submission" date="2020-07" db="EMBL/GenBank/DDBJ databases">
        <title>Comparative genomics of pyrophilous fungi reveals a link between fire events and developmental genes.</title>
        <authorList>
            <consortium name="DOE Joint Genome Institute"/>
            <person name="Steindorff A.S."/>
            <person name="Carver A."/>
            <person name="Calhoun S."/>
            <person name="Stillman K."/>
            <person name="Liu H."/>
            <person name="Lipzen A."/>
            <person name="Pangilinan J."/>
            <person name="Labutti K."/>
            <person name="Bruns T.D."/>
            <person name="Grigoriev I.V."/>
        </authorList>
    </citation>
    <scope>NUCLEOTIDE SEQUENCE [LARGE SCALE GENOMIC DNA]</scope>
    <source>
        <strain evidence="2 3">CBS 144469</strain>
    </source>
</reference>
<sequence>VLEHYFGEVLDIPLAHFEKTIYTVLGDRLTTARDRAAQDQRSVDTSEYRFDHLSSFAMISGLMHYNLTFINAIGTNFWGSTGSEDPLSLANLRDLLHNRQDIQLRKVDYYGWIRFLDAVLAALILRASAVVHGNVSSFEALVKKSDYSIEDLLNHSRSIVDAFAIQSPNRLEAIGSKKIAGNTVTSNAILLFNNIISLMEMQSAIKHGHPGRIMRILKLWLPMFYAAGSYNYANETMELLHNSEHDWPKPYASTAISGMVVNPRGRKADCKPTDIRVEHLNDRVKEHTDGSNASPAVLEKITPAMGHVQEYTDLLFEDLGVERQNQKHSHVSQQRDIQLLFDYFTEQKVFDFTEDKSTSGEFLDLFTEGMPRLAGPEGGHAKHLLRHQLRLRSRH</sequence>
<protein>
    <recommendedName>
        <fullName evidence="1">DUF6589 domain-containing protein</fullName>
    </recommendedName>
</protein>
<dbReference type="InterPro" id="IPR046496">
    <property type="entry name" value="DUF6589"/>
</dbReference>
<organism evidence="2 3">
    <name type="scientific">Ephemerocybe angulata</name>
    <dbReference type="NCBI Taxonomy" id="980116"/>
    <lineage>
        <taxon>Eukaryota</taxon>
        <taxon>Fungi</taxon>
        <taxon>Dikarya</taxon>
        <taxon>Basidiomycota</taxon>
        <taxon>Agaricomycotina</taxon>
        <taxon>Agaricomycetes</taxon>
        <taxon>Agaricomycetidae</taxon>
        <taxon>Agaricales</taxon>
        <taxon>Agaricineae</taxon>
        <taxon>Psathyrellaceae</taxon>
        <taxon>Ephemerocybe</taxon>
    </lineage>
</organism>
<feature type="domain" description="DUF6589" evidence="1">
    <location>
        <begin position="6"/>
        <end position="328"/>
    </location>
</feature>
<evidence type="ECO:0000259" key="1">
    <source>
        <dbReference type="Pfam" id="PF20231"/>
    </source>
</evidence>